<dbReference type="PROSITE" id="PS00198">
    <property type="entry name" value="4FE4S_FER_1"/>
    <property type="match status" value="1"/>
</dbReference>
<dbReference type="InterPro" id="IPR036318">
    <property type="entry name" value="FAD-bd_PCMH-like_sf"/>
</dbReference>
<dbReference type="SUPFAM" id="SSF55103">
    <property type="entry name" value="FAD-linked oxidases, C-terminal domain"/>
    <property type="match status" value="1"/>
</dbReference>
<dbReference type="SUPFAM" id="SSF46548">
    <property type="entry name" value="alpha-helical ferredoxin"/>
    <property type="match status" value="1"/>
</dbReference>
<accession>A0A1B4UZW5</accession>
<dbReference type="InterPro" id="IPR004113">
    <property type="entry name" value="FAD-bd_oxidored_4_C"/>
</dbReference>
<dbReference type="Pfam" id="PF01565">
    <property type="entry name" value="FAD_binding_4"/>
    <property type="match status" value="1"/>
</dbReference>
<dbReference type="GO" id="GO:0008720">
    <property type="term" value="F:D-lactate dehydrogenase (NAD+) activity"/>
    <property type="evidence" value="ECO:0007669"/>
    <property type="project" value="TreeGrafter"/>
</dbReference>
<keyword evidence="2" id="KW-0285">Flavoprotein</keyword>
<comment type="cofactor">
    <cofactor evidence="1">
        <name>FAD</name>
        <dbReference type="ChEBI" id="CHEBI:57692"/>
    </cofactor>
</comment>
<organism evidence="10 11">
    <name type="scientific">Sulfurifustis variabilis</name>
    <dbReference type="NCBI Taxonomy" id="1675686"/>
    <lineage>
        <taxon>Bacteria</taxon>
        <taxon>Pseudomonadati</taxon>
        <taxon>Pseudomonadota</taxon>
        <taxon>Gammaproteobacteria</taxon>
        <taxon>Acidiferrobacterales</taxon>
        <taxon>Acidiferrobacteraceae</taxon>
        <taxon>Sulfurifustis</taxon>
    </lineage>
</organism>
<evidence type="ECO:0000256" key="4">
    <source>
        <dbReference type="ARBA" id="ARBA00022827"/>
    </source>
</evidence>
<evidence type="ECO:0000313" key="10">
    <source>
        <dbReference type="EMBL" id="BAU46706.1"/>
    </source>
</evidence>
<keyword evidence="4" id="KW-0274">FAD</keyword>
<dbReference type="PANTHER" id="PTHR11748">
    <property type="entry name" value="D-LACTATE DEHYDROGENASE"/>
    <property type="match status" value="1"/>
</dbReference>
<dbReference type="InterPro" id="IPR016169">
    <property type="entry name" value="FAD-bd_PCMH_sub2"/>
</dbReference>
<dbReference type="GO" id="GO:0051536">
    <property type="term" value="F:iron-sulfur cluster binding"/>
    <property type="evidence" value="ECO:0007669"/>
    <property type="project" value="UniProtKB-KW"/>
</dbReference>
<dbReference type="Gene3D" id="3.30.465.10">
    <property type="match status" value="1"/>
</dbReference>
<dbReference type="InterPro" id="IPR006094">
    <property type="entry name" value="Oxid_FAD_bind_N"/>
</dbReference>
<dbReference type="InterPro" id="IPR016166">
    <property type="entry name" value="FAD-bd_PCMH"/>
</dbReference>
<sequence length="990" mass="108452">MQTAAPKAPGVKGAIATASAAATRPVLGAADRIGDPRLAARLRREIEGEVFFDAASRGRYSTDASIYQVEPVGVVVARTPEDIARTIAIARDEGVPVLPRGGGTSQIGQTVGHALVIDTSKFLNRVLALDAEGRRVTVQPGLVLDQLNRRLKSAGLFFPVDVSTANRATLGGMAGNNSCGSRSIRYGNMVHNVRAIEAVLADGTVARFADTAEGPPRYVALAHRLRAIAAREADEVERRFPKLLRRVGGYNLDELIKPEPNLARFLVGSEGTLAFFTALELELQPIPPHRVLGVCHFPTFYQAMDATRHIVKLGPSAVELVDRTMIDLSREIAMFRATVDKCVRGEPQALLLVEFAGEDHAEQLKSLRALGDLMGTLGFPGGVVEAVEPAFQAAIWEVRKAGLNIMMSMKGDGKPVSFIEDCAVRLEDLADYTDRLTRIFEKHGTTGTWYAHASVGCLHVRPVLNMKTEDGARRMRAIMEEALAIVREYKGSHSGEHGDGLARSEFHEPMFGSRLVRAFEEVKDTFDPHGVFNPGKIVRAPRFDDRALFRYKPGYGVAPFDTALDWSAWGGLGGAVEMCNNNGACRKADPGVMCPSYRATHDEQHLTRGRANTLRLALSGQLGPDAFTSEEMYRTLDLCVSCKGCRRECPTGVDMARMKIEFLHHWRRDHPPGLRERLVAYLPRYAPWARFAAPLLNLRDRLPGLPALGERLLGFSRRRPLPRWRFDAFKEPVEHLTADREVVLFADTFNRWFERENLDDAVAVLRAGGYAVRFPRPADGGRPLCCGRTFLSVGLVEEARAEARRLLSALAPWLERGVPFVGLEPSCLLTLRDEYLAMLPGAETESLARQAMLFEEFLAAEHKAGRLRLPLQPLPRRALLHGHCHQKAFGAMGAVQQALGLIPDLEVQAIESSCCGMAGAFGYDAGHYDVSMRMGEAALLPAVRAAGKETILVADGTSCRQQIRDGAARDARHVARVLAAALSENTKEGS</sequence>
<evidence type="ECO:0000259" key="9">
    <source>
        <dbReference type="PROSITE" id="PS51387"/>
    </source>
</evidence>
<keyword evidence="3" id="KW-0479">Metal-binding</keyword>
<dbReference type="AlphaFoldDB" id="A0A1B4UZW5"/>
<dbReference type="InterPro" id="IPR016171">
    <property type="entry name" value="Vanillyl_alc_oxidase_C-sub2"/>
</dbReference>
<evidence type="ECO:0000256" key="5">
    <source>
        <dbReference type="ARBA" id="ARBA00023002"/>
    </source>
</evidence>
<evidence type="ECO:0000256" key="2">
    <source>
        <dbReference type="ARBA" id="ARBA00022630"/>
    </source>
</evidence>
<feature type="domain" description="4Fe-4S ferredoxin-type" evidence="8">
    <location>
        <begin position="630"/>
        <end position="659"/>
    </location>
</feature>
<dbReference type="GO" id="GO:0004458">
    <property type="term" value="F:D-lactate dehydrogenase (cytochrome) activity"/>
    <property type="evidence" value="ECO:0007669"/>
    <property type="project" value="TreeGrafter"/>
</dbReference>
<evidence type="ECO:0000259" key="8">
    <source>
        <dbReference type="PROSITE" id="PS51379"/>
    </source>
</evidence>
<dbReference type="Proteomes" id="UP000218899">
    <property type="component" value="Chromosome"/>
</dbReference>
<evidence type="ECO:0000256" key="7">
    <source>
        <dbReference type="ARBA" id="ARBA00023014"/>
    </source>
</evidence>
<dbReference type="GO" id="GO:0046872">
    <property type="term" value="F:metal ion binding"/>
    <property type="evidence" value="ECO:0007669"/>
    <property type="project" value="UniProtKB-KW"/>
</dbReference>
<reference evidence="10 11" key="1">
    <citation type="submission" date="2015-08" db="EMBL/GenBank/DDBJ databases">
        <title>Complete genome sequence of Sulfurifustis variabilis.</title>
        <authorList>
            <person name="Miura A."/>
            <person name="Kojima H."/>
            <person name="Fukui M."/>
        </authorList>
    </citation>
    <scope>NUCLEOTIDE SEQUENCE [LARGE SCALE GENOMIC DNA]</scope>
    <source>
        <strain evidence="11">skN76</strain>
    </source>
</reference>
<dbReference type="GO" id="GO:0071949">
    <property type="term" value="F:FAD binding"/>
    <property type="evidence" value="ECO:0007669"/>
    <property type="project" value="InterPro"/>
</dbReference>
<evidence type="ECO:0000256" key="6">
    <source>
        <dbReference type="ARBA" id="ARBA00023004"/>
    </source>
</evidence>
<keyword evidence="11" id="KW-1185">Reference proteome</keyword>
<proteinExistence type="predicted"/>
<dbReference type="Pfam" id="PF13183">
    <property type="entry name" value="Fer4_8"/>
    <property type="match status" value="1"/>
</dbReference>
<evidence type="ECO:0000256" key="3">
    <source>
        <dbReference type="ARBA" id="ARBA00022723"/>
    </source>
</evidence>
<keyword evidence="6" id="KW-0408">Iron</keyword>
<dbReference type="EMBL" id="AP014936">
    <property type="protein sequence ID" value="BAU46706.1"/>
    <property type="molecule type" value="Genomic_DNA"/>
</dbReference>
<dbReference type="PANTHER" id="PTHR11748:SF119">
    <property type="entry name" value="D-2-HYDROXYGLUTARATE DEHYDROGENASE"/>
    <property type="match status" value="1"/>
</dbReference>
<feature type="domain" description="FAD-binding PCMH-type" evidence="9">
    <location>
        <begin position="67"/>
        <end position="286"/>
    </location>
</feature>
<keyword evidence="5" id="KW-0560">Oxidoreductase</keyword>
<dbReference type="Pfam" id="PF02913">
    <property type="entry name" value="FAD-oxidase_C"/>
    <property type="match status" value="1"/>
</dbReference>
<dbReference type="Gene3D" id="1.10.45.10">
    <property type="entry name" value="Vanillyl-alcohol Oxidase, Chain A, domain 4"/>
    <property type="match status" value="1"/>
</dbReference>
<name>A0A1B4UZW5_9GAMM</name>
<gene>
    <name evidence="10" type="ORF">SVA_0124</name>
</gene>
<dbReference type="InterPro" id="IPR017900">
    <property type="entry name" value="4Fe4S_Fe_S_CS"/>
</dbReference>
<keyword evidence="7" id="KW-0411">Iron-sulfur</keyword>
<dbReference type="GO" id="GO:1903457">
    <property type="term" value="P:lactate catabolic process"/>
    <property type="evidence" value="ECO:0007669"/>
    <property type="project" value="TreeGrafter"/>
</dbReference>
<dbReference type="PROSITE" id="PS51387">
    <property type="entry name" value="FAD_PCMH"/>
    <property type="match status" value="1"/>
</dbReference>
<dbReference type="InterPro" id="IPR017896">
    <property type="entry name" value="4Fe4S_Fe-S-bd"/>
</dbReference>
<dbReference type="PROSITE" id="PS51379">
    <property type="entry name" value="4FE4S_FER_2"/>
    <property type="match status" value="1"/>
</dbReference>
<dbReference type="InterPro" id="IPR016164">
    <property type="entry name" value="FAD-linked_Oxase-like_C"/>
</dbReference>
<evidence type="ECO:0000256" key="1">
    <source>
        <dbReference type="ARBA" id="ARBA00001974"/>
    </source>
</evidence>
<dbReference type="RefSeq" id="WP_197703304.1">
    <property type="nucleotide sequence ID" value="NZ_AP014936.1"/>
</dbReference>
<dbReference type="KEGG" id="sva:SVA_0124"/>
<dbReference type="Gene3D" id="3.30.70.2740">
    <property type="match status" value="1"/>
</dbReference>
<dbReference type="SUPFAM" id="SSF56176">
    <property type="entry name" value="FAD-binding/transporter-associated domain-like"/>
    <property type="match status" value="1"/>
</dbReference>
<evidence type="ECO:0000313" key="11">
    <source>
        <dbReference type="Proteomes" id="UP000218899"/>
    </source>
</evidence>
<protein>
    <submittedName>
        <fullName evidence="10">Lactate dehydrogenase</fullName>
    </submittedName>
</protein>